<dbReference type="GO" id="GO:0005829">
    <property type="term" value="C:cytosol"/>
    <property type="evidence" value="ECO:0007669"/>
    <property type="project" value="TreeGrafter"/>
</dbReference>
<gene>
    <name evidence="10" type="primary">tenA</name>
    <name evidence="10" type="ORF">GN277_28870</name>
</gene>
<dbReference type="EMBL" id="WUQX01000003">
    <property type="protein sequence ID" value="MXP79169.1"/>
    <property type="molecule type" value="Genomic_DNA"/>
</dbReference>
<dbReference type="InterPro" id="IPR027574">
    <property type="entry name" value="Thiaminase_II"/>
</dbReference>
<dbReference type="InterPro" id="IPR050967">
    <property type="entry name" value="Thiamine_Salvage_TenA"/>
</dbReference>
<evidence type="ECO:0000313" key="11">
    <source>
        <dbReference type="Proteomes" id="UP000460412"/>
    </source>
</evidence>
<proteinExistence type="inferred from homology"/>
<feature type="domain" description="Thiaminase-2/PQQC" evidence="9">
    <location>
        <begin position="11"/>
        <end position="217"/>
    </location>
</feature>
<comment type="pathway">
    <text evidence="2">Cofactor biosynthesis; thiamine diphosphate biosynthesis.</text>
</comment>
<keyword evidence="7" id="KW-0784">Thiamine biosynthesis</keyword>
<dbReference type="Pfam" id="PF03070">
    <property type="entry name" value="TENA_THI-4"/>
    <property type="match status" value="1"/>
</dbReference>
<dbReference type="EC" id="3.5.99.2" evidence="5"/>
<comment type="subunit">
    <text evidence="4">Homotetramer.</text>
</comment>
<dbReference type="GO" id="GO:0009228">
    <property type="term" value="P:thiamine biosynthetic process"/>
    <property type="evidence" value="ECO:0007669"/>
    <property type="project" value="UniProtKB-KW"/>
</dbReference>
<evidence type="ECO:0000259" key="9">
    <source>
        <dbReference type="Pfam" id="PF03070"/>
    </source>
</evidence>
<evidence type="ECO:0000313" key="10">
    <source>
        <dbReference type="EMBL" id="MXP79169.1"/>
    </source>
</evidence>
<geneLocation type="plasmid" evidence="10">
    <name>unnamed</name>
</geneLocation>
<reference evidence="10 11" key="1">
    <citation type="submission" date="2019-12" db="EMBL/GenBank/DDBJ databases">
        <title>Sporaefaciens musculi gen. nov., sp. nov., a novel bacterium isolated from the caecum of an obese mouse.</title>
        <authorList>
            <person name="Rasmussen T.S."/>
            <person name="Streidl T."/>
            <person name="Hitch T.C.A."/>
            <person name="Wortmann E."/>
            <person name="Deptula P."/>
            <person name="Hansen M."/>
            <person name="Nielsen D.S."/>
            <person name="Clavel T."/>
            <person name="Vogensen F.K."/>
        </authorList>
    </citation>
    <scope>NUCLEOTIDE SEQUENCE [LARGE SCALE GENOMIC DNA]</scope>
    <source>
        <strain evidence="10 11">WCA-9-b2</strain>
        <plasmid evidence="10">unnamed</plasmid>
    </source>
</reference>
<evidence type="ECO:0000256" key="7">
    <source>
        <dbReference type="ARBA" id="ARBA00022977"/>
    </source>
</evidence>
<evidence type="ECO:0000256" key="2">
    <source>
        <dbReference type="ARBA" id="ARBA00004948"/>
    </source>
</evidence>
<dbReference type="PANTHER" id="PTHR43198:SF2">
    <property type="entry name" value="SI:CH1073-67J19.1-RELATED"/>
    <property type="match status" value="1"/>
</dbReference>
<evidence type="ECO:0000256" key="1">
    <source>
        <dbReference type="ARBA" id="ARBA00001881"/>
    </source>
</evidence>
<dbReference type="NCBIfam" id="TIGR04306">
    <property type="entry name" value="salvage_TenA"/>
    <property type="match status" value="1"/>
</dbReference>
<dbReference type="AlphaFoldDB" id="A0A7X3MMN0"/>
<name>A0A7X3MMN0_9FIRM</name>
<dbReference type="InterPro" id="IPR004305">
    <property type="entry name" value="Thiaminase-2/PQQC"/>
</dbReference>
<dbReference type="Proteomes" id="UP000460412">
    <property type="component" value="Unassembled WGS sequence"/>
</dbReference>
<dbReference type="SUPFAM" id="SSF48613">
    <property type="entry name" value="Heme oxygenase-like"/>
    <property type="match status" value="1"/>
</dbReference>
<accession>A0A7X3MMN0</accession>
<evidence type="ECO:0000256" key="3">
    <source>
        <dbReference type="ARBA" id="ARBA00010264"/>
    </source>
</evidence>
<dbReference type="InterPro" id="IPR016084">
    <property type="entry name" value="Haem_Oase-like_multi-hlx"/>
</dbReference>
<dbReference type="GO" id="GO:0009229">
    <property type="term" value="P:thiamine diphosphate biosynthetic process"/>
    <property type="evidence" value="ECO:0007669"/>
    <property type="project" value="UniProtKB-UniPathway"/>
</dbReference>
<evidence type="ECO:0000256" key="8">
    <source>
        <dbReference type="ARBA" id="ARBA00048337"/>
    </source>
</evidence>
<comment type="catalytic activity">
    <reaction evidence="8">
        <text>thiamine + H2O = 5-(2-hydroxyethyl)-4-methylthiazole + 4-amino-5-hydroxymethyl-2-methylpyrimidine + H(+)</text>
        <dbReference type="Rhea" id="RHEA:17509"/>
        <dbReference type="ChEBI" id="CHEBI:15377"/>
        <dbReference type="ChEBI" id="CHEBI:15378"/>
        <dbReference type="ChEBI" id="CHEBI:16892"/>
        <dbReference type="ChEBI" id="CHEBI:17957"/>
        <dbReference type="ChEBI" id="CHEBI:18385"/>
        <dbReference type="EC" id="3.5.99.2"/>
    </reaction>
</comment>
<evidence type="ECO:0000256" key="4">
    <source>
        <dbReference type="ARBA" id="ARBA00011881"/>
    </source>
</evidence>
<dbReference type="PANTHER" id="PTHR43198">
    <property type="entry name" value="BIFUNCTIONAL TH2 PROTEIN"/>
    <property type="match status" value="1"/>
</dbReference>
<comment type="similarity">
    <text evidence="3">Belongs to the TenA family.</text>
</comment>
<dbReference type="Gene3D" id="1.20.910.10">
    <property type="entry name" value="Heme oxygenase-like"/>
    <property type="match status" value="1"/>
</dbReference>
<comment type="caution">
    <text evidence="10">The sequence shown here is derived from an EMBL/GenBank/DDBJ whole genome shotgun (WGS) entry which is preliminary data.</text>
</comment>
<evidence type="ECO:0000256" key="5">
    <source>
        <dbReference type="ARBA" id="ARBA00012684"/>
    </source>
</evidence>
<dbReference type="GO" id="GO:0050334">
    <property type="term" value="F:thiaminase activity"/>
    <property type="evidence" value="ECO:0007669"/>
    <property type="project" value="UniProtKB-EC"/>
</dbReference>
<dbReference type="UniPathway" id="UPA00060"/>
<organism evidence="10 11">
    <name type="scientific">Sporofaciens musculi</name>
    <dbReference type="NCBI Taxonomy" id="2681861"/>
    <lineage>
        <taxon>Bacteria</taxon>
        <taxon>Bacillati</taxon>
        <taxon>Bacillota</taxon>
        <taxon>Clostridia</taxon>
        <taxon>Lachnospirales</taxon>
        <taxon>Lachnospiraceae</taxon>
        <taxon>Sporofaciens</taxon>
    </lineage>
</organism>
<dbReference type="CDD" id="cd19361">
    <property type="entry name" value="TenA_C_HP1287-like"/>
    <property type="match status" value="1"/>
</dbReference>
<evidence type="ECO:0000256" key="6">
    <source>
        <dbReference type="ARBA" id="ARBA00013647"/>
    </source>
</evidence>
<comment type="catalytic activity">
    <reaction evidence="1">
        <text>4-amino-5-aminomethyl-2-methylpyrimidine + H2O = 4-amino-5-hydroxymethyl-2-methylpyrimidine + NH4(+)</text>
        <dbReference type="Rhea" id="RHEA:31799"/>
        <dbReference type="ChEBI" id="CHEBI:15377"/>
        <dbReference type="ChEBI" id="CHEBI:16892"/>
        <dbReference type="ChEBI" id="CHEBI:28938"/>
        <dbReference type="ChEBI" id="CHEBI:63416"/>
        <dbReference type="EC" id="3.5.99.2"/>
    </reaction>
</comment>
<sequence>MKTTERLLSATKDIWAAYNENPFVKGIQDGTLEQAKFKYYIIQDYLYLEEYTKVFALGIAKAKSPETIQLFSRYVTLLTEGEMDIHRGYMGKFSVSREELEATPRSLDNLSYTSYMLRVAYEEGEAEILAAILSCAYSYEVIAKKIVENNPLAQDHPFYGDWVRGYANPHYGEANVLLLEMTDRLTLHYTEQQVRHLEDIFVACSRYELAFWEMAWNMSK</sequence>
<keyword evidence="11" id="KW-1185">Reference proteome</keyword>
<protein>
    <recommendedName>
        <fullName evidence="6">Aminopyrimidine aminohydrolase</fullName>
        <ecNumber evidence="5">3.5.99.2</ecNumber>
    </recommendedName>
</protein>
<keyword evidence="10" id="KW-0614">Plasmid</keyword>